<reference evidence="8" key="3">
    <citation type="submission" date="2020-06" db="EMBL/GenBank/DDBJ databases">
        <title>Helianthus annuus Genome sequencing and assembly Release 2.</title>
        <authorList>
            <person name="Gouzy J."/>
            <person name="Langlade N."/>
            <person name="Munos S."/>
        </authorList>
    </citation>
    <scope>NUCLEOTIDE SEQUENCE</scope>
    <source>
        <tissue evidence="8">Leaves</tissue>
    </source>
</reference>
<evidence type="ECO:0000259" key="7">
    <source>
        <dbReference type="PROSITE" id="PS50982"/>
    </source>
</evidence>
<feature type="region of interest" description="Disordered" evidence="6">
    <location>
        <begin position="58"/>
        <end position="314"/>
    </location>
</feature>
<evidence type="ECO:0000256" key="1">
    <source>
        <dbReference type="ARBA" id="ARBA00004123"/>
    </source>
</evidence>
<dbReference type="Pfam" id="PF01429">
    <property type="entry name" value="MBD"/>
    <property type="match status" value="1"/>
</dbReference>
<reference evidence="9" key="2">
    <citation type="submission" date="2017-02" db="EMBL/GenBank/DDBJ databases">
        <title>Sunflower complete genome.</title>
        <authorList>
            <person name="Langlade N."/>
            <person name="Munos S."/>
        </authorList>
    </citation>
    <scope>NUCLEOTIDE SEQUENCE [LARGE SCALE GENOMIC DNA]</scope>
    <source>
        <tissue evidence="9">Leaves</tissue>
    </source>
</reference>
<evidence type="ECO:0000256" key="5">
    <source>
        <dbReference type="ARBA" id="ARBA00023242"/>
    </source>
</evidence>
<comment type="subcellular location">
    <subcellularLocation>
        <location evidence="1">Nucleus</location>
    </subcellularLocation>
</comment>
<sequence length="327" mass="35792">MANSGVNDEVVSLELPAPPGWKKMFLPKEPGTPKKNEIVFTAPTGEEITTRKQLEQYLKAHPGGPKASEFDWGTGETPRRSSRISEKVKTTPPPSETEPVKKRSRKSSSGKKGKKEKEEEAPEVITDIDVEMKEAEKEEKDDGKDDNAPKETEGKEETEKTEKDEAIVDGEVKPIEEKTDKDEAIVDGEVKPVEEVNEASEIPKVPLSEVNDEKISDGQNNEGETREPEKTEKSETNADGEESKPVQEVSEVCEIPKIPLPEVNEEKIVDGQNNEGETHGAEPTLVTEAEKDGGAEGQKGNFDNVSEKKVEAEGESVVVNGCHVVGQ</sequence>
<dbReference type="EMBL" id="MNCJ02000324">
    <property type="protein sequence ID" value="KAF5789137.1"/>
    <property type="molecule type" value="Genomic_DNA"/>
</dbReference>
<dbReference type="AlphaFoldDB" id="A0A251TS61"/>
<dbReference type="InParanoid" id="A0A251TS61"/>
<evidence type="ECO:0000313" key="10">
    <source>
        <dbReference type="Proteomes" id="UP000215914"/>
    </source>
</evidence>
<organism evidence="9 10">
    <name type="scientific">Helianthus annuus</name>
    <name type="common">Common sunflower</name>
    <dbReference type="NCBI Taxonomy" id="4232"/>
    <lineage>
        <taxon>Eukaryota</taxon>
        <taxon>Viridiplantae</taxon>
        <taxon>Streptophyta</taxon>
        <taxon>Embryophyta</taxon>
        <taxon>Tracheophyta</taxon>
        <taxon>Spermatophyta</taxon>
        <taxon>Magnoliopsida</taxon>
        <taxon>eudicotyledons</taxon>
        <taxon>Gunneridae</taxon>
        <taxon>Pentapetalae</taxon>
        <taxon>asterids</taxon>
        <taxon>campanulids</taxon>
        <taxon>Asterales</taxon>
        <taxon>Asteraceae</taxon>
        <taxon>Asteroideae</taxon>
        <taxon>Heliantheae alliance</taxon>
        <taxon>Heliantheae</taxon>
        <taxon>Helianthus</taxon>
    </lineage>
</organism>
<dbReference type="GO" id="GO:0003677">
    <property type="term" value="F:DNA binding"/>
    <property type="evidence" value="ECO:0007669"/>
    <property type="project" value="UniProtKB-KW"/>
</dbReference>
<dbReference type="SUPFAM" id="SSF54171">
    <property type="entry name" value="DNA-binding domain"/>
    <property type="match status" value="1"/>
</dbReference>
<accession>A0A251TS61</accession>
<name>A0A251TS61_HELAN</name>
<dbReference type="Gene3D" id="3.30.890.10">
    <property type="entry name" value="Methyl-cpg-binding Protein 2, Chain A"/>
    <property type="match status" value="1"/>
</dbReference>
<evidence type="ECO:0000313" key="8">
    <source>
        <dbReference type="EMBL" id="KAF5789137.1"/>
    </source>
</evidence>
<dbReference type="PROSITE" id="PS50982">
    <property type="entry name" value="MBD"/>
    <property type="match status" value="1"/>
</dbReference>
<dbReference type="EMBL" id="CM007898">
    <property type="protein sequence ID" value="OTG13744.1"/>
    <property type="molecule type" value="Genomic_DNA"/>
</dbReference>
<evidence type="ECO:0000256" key="6">
    <source>
        <dbReference type="SAM" id="MobiDB-lite"/>
    </source>
</evidence>
<keyword evidence="4" id="KW-0804">Transcription</keyword>
<dbReference type="InterPro" id="IPR001739">
    <property type="entry name" value="Methyl_CpG_DNA-bd"/>
</dbReference>
<dbReference type="Gramene" id="mRNA:HanXRQr2_Chr09g0367401">
    <property type="protein sequence ID" value="mRNA:HanXRQr2_Chr09g0367401"/>
    <property type="gene ID" value="HanXRQr2_Chr09g0367401"/>
</dbReference>
<dbReference type="Proteomes" id="UP000215914">
    <property type="component" value="Chromosome 9"/>
</dbReference>
<feature type="compositionally biased region" description="Basic and acidic residues" evidence="6">
    <location>
        <begin position="223"/>
        <end position="245"/>
    </location>
</feature>
<evidence type="ECO:0000256" key="3">
    <source>
        <dbReference type="ARBA" id="ARBA00023125"/>
    </source>
</evidence>
<keyword evidence="10" id="KW-1185">Reference proteome</keyword>
<dbReference type="GO" id="GO:0005634">
    <property type="term" value="C:nucleus"/>
    <property type="evidence" value="ECO:0007669"/>
    <property type="project" value="UniProtKB-SubCell"/>
</dbReference>
<keyword evidence="5" id="KW-0539">Nucleus</keyword>
<gene>
    <name evidence="9" type="ORF">HannXRQ_Chr09g0241661</name>
    <name evidence="8" type="ORF">HanXRQr2_Chr09g0367401</name>
</gene>
<dbReference type="OMA" id="DNAPKET"/>
<dbReference type="InterPro" id="IPR016177">
    <property type="entry name" value="DNA-bd_dom_sf"/>
</dbReference>
<feature type="domain" description="MBD" evidence="7">
    <location>
        <begin position="7"/>
        <end position="77"/>
    </location>
</feature>
<feature type="compositionally biased region" description="Acidic residues" evidence="6">
    <location>
        <begin position="119"/>
        <end position="129"/>
    </location>
</feature>
<reference evidence="8 10" key="1">
    <citation type="journal article" date="2017" name="Nature">
        <title>The sunflower genome provides insights into oil metabolism, flowering and Asterid evolution.</title>
        <authorList>
            <person name="Badouin H."/>
            <person name="Gouzy J."/>
            <person name="Grassa C.J."/>
            <person name="Murat F."/>
            <person name="Staton S.E."/>
            <person name="Cottret L."/>
            <person name="Lelandais-Briere C."/>
            <person name="Owens G.L."/>
            <person name="Carrere S."/>
            <person name="Mayjonade B."/>
            <person name="Legrand L."/>
            <person name="Gill N."/>
            <person name="Kane N.C."/>
            <person name="Bowers J.E."/>
            <person name="Hubner S."/>
            <person name="Bellec A."/>
            <person name="Berard A."/>
            <person name="Berges H."/>
            <person name="Blanchet N."/>
            <person name="Boniface M.C."/>
            <person name="Brunel D."/>
            <person name="Catrice O."/>
            <person name="Chaidir N."/>
            <person name="Claudel C."/>
            <person name="Donnadieu C."/>
            <person name="Faraut T."/>
            <person name="Fievet G."/>
            <person name="Helmstetter N."/>
            <person name="King M."/>
            <person name="Knapp S.J."/>
            <person name="Lai Z."/>
            <person name="Le Paslier M.C."/>
            <person name="Lippi Y."/>
            <person name="Lorenzon L."/>
            <person name="Mandel J.R."/>
            <person name="Marage G."/>
            <person name="Marchand G."/>
            <person name="Marquand E."/>
            <person name="Bret-Mestries E."/>
            <person name="Morien E."/>
            <person name="Nambeesan S."/>
            <person name="Nguyen T."/>
            <person name="Pegot-Espagnet P."/>
            <person name="Pouilly N."/>
            <person name="Raftis F."/>
            <person name="Sallet E."/>
            <person name="Schiex T."/>
            <person name="Thomas J."/>
            <person name="Vandecasteele C."/>
            <person name="Vares D."/>
            <person name="Vear F."/>
            <person name="Vautrin S."/>
            <person name="Crespi M."/>
            <person name="Mangin B."/>
            <person name="Burke J.M."/>
            <person name="Salse J."/>
            <person name="Munos S."/>
            <person name="Vincourt P."/>
            <person name="Rieseberg L.H."/>
            <person name="Langlade N.B."/>
        </authorList>
    </citation>
    <scope>NUCLEOTIDE SEQUENCE [LARGE SCALE GENOMIC DNA]</scope>
    <source>
        <strain evidence="10">cv. SF193</strain>
        <tissue evidence="8">Leaves</tissue>
    </source>
</reference>
<protein>
    <submittedName>
        <fullName evidence="8">Methyl-CpG-binding domain-containing protein 10/11</fullName>
    </submittedName>
    <submittedName>
        <fullName evidence="9">Putative DNA-binding domain-containing protein</fullName>
    </submittedName>
</protein>
<feature type="compositionally biased region" description="Basic residues" evidence="6">
    <location>
        <begin position="102"/>
        <end position="114"/>
    </location>
</feature>
<dbReference type="OrthoDB" id="1435582at2759"/>
<evidence type="ECO:0000313" key="9">
    <source>
        <dbReference type="EMBL" id="OTG13744.1"/>
    </source>
</evidence>
<feature type="compositionally biased region" description="Basic and acidic residues" evidence="6">
    <location>
        <begin position="77"/>
        <end position="89"/>
    </location>
</feature>
<evidence type="ECO:0000256" key="2">
    <source>
        <dbReference type="ARBA" id="ARBA00023015"/>
    </source>
</evidence>
<dbReference type="PANTHER" id="PTHR33729">
    <property type="entry name" value="METHYL-CPG BINDING DOMAIN CONTAINING PROTEIN, EXPRESSED"/>
    <property type="match status" value="1"/>
</dbReference>
<feature type="compositionally biased region" description="Basic and acidic residues" evidence="6">
    <location>
        <begin position="130"/>
        <end position="194"/>
    </location>
</feature>
<dbReference type="InterPro" id="IPR039622">
    <property type="entry name" value="MBD10/11"/>
</dbReference>
<proteinExistence type="predicted"/>
<feature type="region of interest" description="Disordered" evidence="6">
    <location>
        <begin position="17"/>
        <end position="36"/>
    </location>
</feature>
<dbReference type="PANTHER" id="PTHR33729:SF20">
    <property type="entry name" value="DNA-BINDING DOMAIN-CONTAINING PROTEIN-RELATED"/>
    <property type="match status" value="1"/>
</dbReference>
<keyword evidence="2" id="KW-0805">Transcription regulation</keyword>
<keyword evidence="3 9" id="KW-0238">DNA-binding</keyword>
<evidence type="ECO:0000256" key="4">
    <source>
        <dbReference type="ARBA" id="ARBA00023163"/>
    </source>
</evidence>
<dbReference type="STRING" id="4232.A0A251TS61"/>